<dbReference type="Proteomes" id="UP001148662">
    <property type="component" value="Unassembled WGS sequence"/>
</dbReference>
<name>A0ACC1T4X7_9APHY</name>
<comment type="caution">
    <text evidence="1">The sequence shown here is derived from an EMBL/GenBank/DDBJ whole genome shotgun (WGS) entry which is preliminary data.</text>
</comment>
<dbReference type="EMBL" id="JANHOG010000564">
    <property type="protein sequence ID" value="KAJ3553225.1"/>
    <property type="molecule type" value="Genomic_DNA"/>
</dbReference>
<reference evidence="1" key="1">
    <citation type="submission" date="2022-07" db="EMBL/GenBank/DDBJ databases">
        <title>Genome Sequence of Phlebia brevispora.</title>
        <authorList>
            <person name="Buettner E."/>
        </authorList>
    </citation>
    <scope>NUCLEOTIDE SEQUENCE</scope>
    <source>
        <strain evidence="1">MPL23</strain>
    </source>
</reference>
<gene>
    <name evidence="1" type="ORF">NM688_g3728</name>
</gene>
<keyword evidence="2" id="KW-1185">Reference proteome</keyword>
<evidence type="ECO:0000313" key="2">
    <source>
        <dbReference type="Proteomes" id="UP001148662"/>
    </source>
</evidence>
<protein>
    <submittedName>
        <fullName evidence="1">Uncharacterized protein</fullName>
    </submittedName>
</protein>
<sequence>MHATVSEIAGIVGMRDWRVKRHSGLAPCEHQKAHVKICPDTDSTSRTCIIPDASPPVPWEARAAVEDLKSGQWNLCDIFPPLLSVASAVHNGTPGDVQRMHTATPTTVLPGNLWHNHHLIR</sequence>
<evidence type="ECO:0000313" key="1">
    <source>
        <dbReference type="EMBL" id="KAJ3553225.1"/>
    </source>
</evidence>
<accession>A0ACC1T4X7</accession>
<organism evidence="1 2">
    <name type="scientific">Phlebia brevispora</name>
    <dbReference type="NCBI Taxonomy" id="194682"/>
    <lineage>
        <taxon>Eukaryota</taxon>
        <taxon>Fungi</taxon>
        <taxon>Dikarya</taxon>
        <taxon>Basidiomycota</taxon>
        <taxon>Agaricomycotina</taxon>
        <taxon>Agaricomycetes</taxon>
        <taxon>Polyporales</taxon>
        <taxon>Meruliaceae</taxon>
        <taxon>Phlebia</taxon>
    </lineage>
</organism>
<proteinExistence type="predicted"/>